<evidence type="ECO:0000259" key="1">
    <source>
        <dbReference type="Pfam" id="PF00561"/>
    </source>
</evidence>
<dbReference type="Pfam" id="PF00561">
    <property type="entry name" value="Abhydrolase_1"/>
    <property type="match status" value="1"/>
</dbReference>
<dbReference type="SUPFAM" id="SSF53474">
    <property type="entry name" value="alpha/beta-Hydrolases"/>
    <property type="match status" value="1"/>
</dbReference>
<feature type="domain" description="AB hydrolase-1" evidence="1">
    <location>
        <begin position="58"/>
        <end position="278"/>
    </location>
</feature>
<dbReference type="InterPro" id="IPR000073">
    <property type="entry name" value="AB_hydrolase_1"/>
</dbReference>
<keyword evidence="3" id="KW-1185">Reference proteome</keyword>
<evidence type="ECO:0000313" key="2">
    <source>
        <dbReference type="EMBL" id="MFC4667329.1"/>
    </source>
</evidence>
<keyword evidence="2" id="KW-0378">Hydrolase</keyword>
<reference evidence="3" key="1">
    <citation type="journal article" date="2019" name="Int. J. Syst. Evol. Microbiol.">
        <title>The Global Catalogue of Microorganisms (GCM) 10K type strain sequencing project: providing services to taxonomists for standard genome sequencing and annotation.</title>
        <authorList>
            <consortium name="The Broad Institute Genomics Platform"/>
            <consortium name="The Broad Institute Genome Sequencing Center for Infectious Disease"/>
            <person name="Wu L."/>
            <person name="Ma J."/>
        </authorList>
    </citation>
    <scope>NUCLEOTIDE SEQUENCE [LARGE SCALE GENOMIC DNA]</scope>
    <source>
        <strain evidence="3">CGMCC 4.7283</strain>
    </source>
</reference>
<sequence>MTVILYLLLLILALLLGLFLWSRALASQARATVPPVGQIMEVAGGSIHYVEMGPADAPPILLIHGIAAQLQHFTYGVTDLLRDDFRLIVIDRPGSGYARRDNDEDAALPAQAAMIAEFLDRKNVGSAVVAGHSLGGAVGLALALDHPEKVRALALIAPLTHVQDEIPPIFKGLELRTHAMRRFVAHVFAQPVGKLTTDKVLAFAFAPEHPPADFMTRAAAILGLRPEAFIGAASDLVTLEATLPAQVARYGELDLPGGVLYGDSDVLLDPPVQGRSMTAYGLTYDTLPGRGHMLPITAPAEVARFIRDVAARAPGAPTKS</sequence>
<dbReference type="PRINTS" id="PR00111">
    <property type="entry name" value="ABHYDROLASE"/>
</dbReference>
<dbReference type="EMBL" id="JBHSGI010000002">
    <property type="protein sequence ID" value="MFC4667329.1"/>
    <property type="molecule type" value="Genomic_DNA"/>
</dbReference>
<dbReference type="PANTHER" id="PTHR46438:SF11">
    <property type="entry name" value="LIPASE-RELATED"/>
    <property type="match status" value="1"/>
</dbReference>
<evidence type="ECO:0000313" key="3">
    <source>
        <dbReference type="Proteomes" id="UP001595973"/>
    </source>
</evidence>
<dbReference type="Proteomes" id="UP001595973">
    <property type="component" value="Unassembled WGS sequence"/>
</dbReference>
<dbReference type="PANTHER" id="PTHR46438">
    <property type="entry name" value="ALPHA/BETA-HYDROLASES SUPERFAMILY PROTEIN"/>
    <property type="match status" value="1"/>
</dbReference>
<protein>
    <submittedName>
        <fullName evidence="2">Alpha/beta fold hydrolase</fullName>
    </submittedName>
</protein>
<gene>
    <name evidence="2" type="ORF">ACFO5X_02075</name>
</gene>
<dbReference type="RefSeq" id="WP_380715420.1">
    <property type="nucleotide sequence ID" value="NZ_JBHSGI010000002.1"/>
</dbReference>
<accession>A0ABV9KBR6</accession>
<dbReference type="Gene3D" id="3.40.50.1820">
    <property type="entry name" value="alpha/beta hydrolase"/>
    <property type="match status" value="1"/>
</dbReference>
<dbReference type="InterPro" id="IPR029058">
    <property type="entry name" value="AB_hydrolase_fold"/>
</dbReference>
<dbReference type="GO" id="GO:0016787">
    <property type="term" value="F:hydrolase activity"/>
    <property type="evidence" value="ECO:0007669"/>
    <property type="project" value="UniProtKB-KW"/>
</dbReference>
<organism evidence="2 3">
    <name type="scientific">Seohaeicola nanhaiensis</name>
    <dbReference type="NCBI Taxonomy" id="1387282"/>
    <lineage>
        <taxon>Bacteria</taxon>
        <taxon>Pseudomonadati</taxon>
        <taxon>Pseudomonadota</taxon>
        <taxon>Alphaproteobacteria</taxon>
        <taxon>Rhodobacterales</taxon>
        <taxon>Roseobacteraceae</taxon>
        <taxon>Seohaeicola</taxon>
    </lineage>
</organism>
<dbReference type="PRINTS" id="PR00412">
    <property type="entry name" value="EPOXHYDRLASE"/>
</dbReference>
<name>A0ABV9KBR6_9RHOB</name>
<comment type="caution">
    <text evidence="2">The sequence shown here is derived from an EMBL/GenBank/DDBJ whole genome shotgun (WGS) entry which is preliminary data.</text>
</comment>
<dbReference type="InterPro" id="IPR000639">
    <property type="entry name" value="Epox_hydrolase-like"/>
</dbReference>
<proteinExistence type="predicted"/>